<feature type="domain" description="N-acetyltransferase" evidence="1">
    <location>
        <begin position="1"/>
        <end position="136"/>
    </location>
</feature>
<dbReference type="SUPFAM" id="SSF55729">
    <property type="entry name" value="Acyl-CoA N-acyltransferases (Nat)"/>
    <property type="match status" value="1"/>
</dbReference>
<dbReference type="Pfam" id="PF13673">
    <property type="entry name" value="Acetyltransf_10"/>
    <property type="match status" value="1"/>
</dbReference>
<keyword evidence="3" id="KW-1185">Reference proteome</keyword>
<reference evidence="3" key="1">
    <citation type="journal article" date="2021" name="Syst. Appl. Microbiol.">
        <title>Roseomonas hellenica sp. nov., isolated from roots of wild-growing Alkanna tinctoria.</title>
        <authorList>
            <person name="Rat A."/>
            <person name="Naranjo H.D."/>
            <person name="Lebbe L."/>
            <person name="Cnockaert M."/>
            <person name="Krigas N."/>
            <person name="Grigoriadou K."/>
            <person name="Maloupa E."/>
            <person name="Willems A."/>
        </authorList>
    </citation>
    <scope>NUCLEOTIDE SEQUENCE [LARGE SCALE GENOMIC DNA]</scope>
    <source>
        <strain evidence="3">LMG 31523</strain>
    </source>
</reference>
<dbReference type="EMBL" id="JAAGBB010000004">
    <property type="protein sequence ID" value="MBR0663680.1"/>
    <property type="molecule type" value="Genomic_DNA"/>
</dbReference>
<gene>
    <name evidence="2" type="ORF">GXW71_04845</name>
</gene>
<name>A0ABS5ETQ4_9PROT</name>
<dbReference type="RefSeq" id="WP_211851264.1">
    <property type="nucleotide sequence ID" value="NZ_JAAGBB010000004.1"/>
</dbReference>
<sequence>MAEADFEPLLDLSIRVLRADLERLGRCDPERRRRRMREGFDPLMMRAIEGEGGLLGCIATAEAADHVELYGFYIEPSAQGQGLGAAVFAALRAELPALPIRIEVLKGSRARRFWERQGFRFVSSQDFDDLMERSAEKRIAASADHLGAAKAGD</sequence>
<accession>A0ABS5ETQ4</accession>
<comment type="caution">
    <text evidence="2">The sequence shown here is derived from an EMBL/GenBank/DDBJ whole genome shotgun (WGS) entry which is preliminary data.</text>
</comment>
<organism evidence="2 3">
    <name type="scientific">Plastoroseomonas hellenica</name>
    <dbReference type="NCBI Taxonomy" id="2687306"/>
    <lineage>
        <taxon>Bacteria</taxon>
        <taxon>Pseudomonadati</taxon>
        <taxon>Pseudomonadota</taxon>
        <taxon>Alphaproteobacteria</taxon>
        <taxon>Acetobacterales</taxon>
        <taxon>Acetobacteraceae</taxon>
        <taxon>Plastoroseomonas</taxon>
    </lineage>
</organism>
<dbReference type="InterPro" id="IPR000182">
    <property type="entry name" value="GNAT_dom"/>
</dbReference>
<dbReference type="CDD" id="cd04301">
    <property type="entry name" value="NAT_SF"/>
    <property type="match status" value="1"/>
</dbReference>
<dbReference type="InterPro" id="IPR016181">
    <property type="entry name" value="Acyl_CoA_acyltransferase"/>
</dbReference>
<evidence type="ECO:0000259" key="1">
    <source>
        <dbReference type="PROSITE" id="PS51186"/>
    </source>
</evidence>
<evidence type="ECO:0000313" key="3">
    <source>
        <dbReference type="Proteomes" id="UP001196870"/>
    </source>
</evidence>
<dbReference type="PROSITE" id="PS51186">
    <property type="entry name" value="GNAT"/>
    <property type="match status" value="1"/>
</dbReference>
<dbReference type="Proteomes" id="UP001196870">
    <property type="component" value="Unassembled WGS sequence"/>
</dbReference>
<proteinExistence type="predicted"/>
<dbReference type="Gene3D" id="3.40.630.30">
    <property type="match status" value="1"/>
</dbReference>
<evidence type="ECO:0000313" key="2">
    <source>
        <dbReference type="EMBL" id="MBR0663680.1"/>
    </source>
</evidence>
<protein>
    <submittedName>
        <fullName evidence="2">GNAT family N-acetyltransferase</fullName>
    </submittedName>
</protein>